<dbReference type="Pfam" id="PF01243">
    <property type="entry name" value="PNPOx_N"/>
    <property type="match status" value="1"/>
</dbReference>
<feature type="domain" description="Pyridoxamine 5'-phosphate oxidase N-terminal" evidence="3">
    <location>
        <begin position="13"/>
        <end position="130"/>
    </location>
</feature>
<sequence>MSRAALELPAGALAFLALPVTATFTTLRPDRTPHVTPVRFTFDASTGLARVTTRARARKARNVAAGGAAARVALCQADGFRWLTLEGLATVGDDPVRLADAVGRYAARYRSAPPAPPDLVVVEIAVDRVLSLGLRHPNTPRTRPRPRPRK</sequence>
<feature type="chain" id="PRO_5045544733" evidence="2">
    <location>
        <begin position="23"/>
        <end position="150"/>
    </location>
</feature>
<gene>
    <name evidence="4" type="ORF">P8A19_25230</name>
</gene>
<evidence type="ECO:0000313" key="5">
    <source>
        <dbReference type="Proteomes" id="UP001235744"/>
    </source>
</evidence>
<dbReference type="SUPFAM" id="SSF50475">
    <property type="entry name" value="FMN-binding split barrel"/>
    <property type="match status" value="1"/>
</dbReference>
<feature type="signal peptide" evidence="2">
    <location>
        <begin position="1"/>
        <end position="22"/>
    </location>
</feature>
<keyword evidence="5" id="KW-1185">Reference proteome</keyword>
<dbReference type="InterPro" id="IPR011576">
    <property type="entry name" value="Pyridox_Oxase_N"/>
</dbReference>
<keyword evidence="2" id="KW-0732">Signal</keyword>
<proteinExistence type="predicted"/>
<protein>
    <submittedName>
        <fullName evidence="4">Pyridoxamine 5'-phosphate oxidase family protein</fullName>
    </submittedName>
</protein>
<evidence type="ECO:0000256" key="1">
    <source>
        <dbReference type="ARBA" id="ARBA00023002"/>
    </source>
</evidence>
<dbReference type="PANTHER" id="PTHR35176">
    <property type="entry name" value="HEME OXYGENASE HI_0854-RELATED"/>
    <property type="match status" value="1"/>
</dbReference>
<evidence type="ECO:0000256" key="2">
    <source>
        <dbReference type="SAM" id="SignalP"/>
    </source>
</evidence>
<dbReference type="InterPro" id="IPR012349">
    <property type="entry name" value="Split_barrel_FMN-bd"/>
</dbReference>
<dbReference type="PANTHER" id="PTHR35176:SF1">
    <property type="entry name" value="F420H(2)-DEPENDENT BILIVERDIN REDUCTASE"/>
    <property type="match status" value="1"/>
</dbReference>
<dbReference type="RefSeq" id="WP_306070359.1">
    <property type="nucleotide sequence ID" value="NZ_CP120988.1"/>
</dbReference>
<reference evidence="4 5" key="1">
    <citation type="submission" date="2023-03" db="EMBL/GenBank/DDBJ databases">
        <title>Isolation and description of six Streptomyces strains from soil environments, able to metabolize different microbial glucans.</title>
        <authorList>
            <person name="Widen T."/>
            <person name="Larsbrink J."/>
        </authorList>
    </citation>
    <scope>NUCLEOTIDE SEQUENCE [LARGE SCALE GENOMIC DNA]</scope>
    <source>
        <strain evidence="4 5">Alt2</strain>
    </source>
</reference>
<accession>A0ABY9IX09</accession>
<dbReference type="EMBL" id="CP120988">
    <property type="protein sequence ID" value="WLQ58528.1"/>
    <property type="molecule type" value="Genomic_DNA"/>
</dbReference>
<dbReference type="InterPro" id="IPR052019">
    <property type="entry name" value="F420H2_bilvrd_red/Heme_oxyg"/>
</dbReference>
<keyword evidence="1" id="KW-0560">Oxidoreductase</keyword>
<evidence type="ECO:0000259" key="3">
    <source>
        <dbReference type="Pfam" id="PF01243"/>
    </source>
</evidence>
<organism evidence="4 5">
    <name type="scientific">Streptomyces poriferorum</name>
    <dbReference type="NCBI Taxonomy" id="2798799"/>
    <lineage>
        <taxon>Bacteria</taxon>
        <taxon>Bacillati</taxon>
        <taxon>Actinomycetota</taxon>
        <taxon>Actinomycetes</taxon>
        <taxon>Kitasatosporales</taxon>
        <taxon>Streptomycetaceae</taxon>
        <taxon>Streptomyces</taxon>
    </lineage>
</organism>
<dbReference type="Proteomes" id="UP001235744">
    <property type="component" value="Chromosome"/>
</dbReference>
<name>A0ABY9IX09_9ACTN</name>
<evidence type="ECO:0000313" key="4">
    <source>
        <dbReference type="EMBL" id="WLQ58528.1"/>
    </source>
</evidence>
<dbReference type="Gene3D" id="2.30.110.10">
    <property type="entry name" value="Electron Transport, Fmn-binding Protein, Chain A"/>
    <property type="match status" value="1"/>
</dbReference>